<evidence type="ECO:0000313" key="1">
    <source>
        <dbReference type="EMBL" id="CAH2248142.1"/>
    </source>
</evidence>
<gene>
    <name evidence="1" type="primary">jg17928</name>
    <name evidence="1" type="ORF">PAEG_LOCUS21715</name>
</gene>
<dbReference type="Proteomes" id="UP000838756">
    <property type="component" value="Unassembled WGS sequence"/>
</dbReference>
<name>A0A8S4S350_9NEOP</name>
<protein>
    <submittedName>
        <fullName evidence="1">Jg17928 protein</fullName>
    </submittedName>
</protein>
<dbReference type="AlphaFoldDB" id="A0A8S4S350"/>
<reference evidence="1" key="1">
    <citation type="submission" date="2022-03" db="EMBL/GenBank/DDBJ databases">
        <authorList>
            <person name="Lindestad O."/>
        </authorList>
    </citation>
    <scope>NUCLEOTIDE SEQUENCE</scope>
</reference>
<comment type="caution">
    <text evidence="1">The sequence shown here is derived from an EMBL/GenBank/DDBJ whole genome shotgun (WGS) entry which is preliminary data.</text>
</comment>
<proteinExistence type="predicted"/>
<keyword evidence="2" id="KW-1185">Reference proteome</keyword>
<accession>A0A8S4S350</accession>
<dbReference type="EMBL" id="CAKXAJ010025969">
    <property type="protein sequence ID" value="CAH2248142.1"/>
    <property type="molecule type" value="Genomic_DNA"/>
</dbReference>
<sequence length="123" mass="13341">MAVLSRYSKWHKNETPLRFTYLYLLACSALVASAHGIDERAILGVSLPDQIRNVEIRRKISYRHSSSNREAEVAMGGVHSKGWTLGSQGAGMAAPHWCDVVVCERDAPTGLAQVSPGGPQPTP</sequence>
<organism evidence="1 2">
    <name type="scientific">Pararge aegeria aegeria</name>
    <dbReference type="NCBI Taxonomy" id="348720"/>
    <lineage>
        <taxon>Eukaryota</taxon>
        <taxon>Metazoa</taxon>
        <taxon>Ecdysozoa</taxon>
        <taxon>Arthropoda</taxon>
        <taxon>Hexapoda</taxon>
        <taxon>Insecta</taxon>
        <taxon>Pterygota</taxon>
        <taxon>Neoptera</taxon>
        <taxon>Endopterygota</taxon>
        <taxon>Lepidoptera</taxon>
        <taxon>Glossata</taxon>
        <taxon>Ditrysia</taxon>
        <taxon>Papilionoidea</taxon>
        <taxon>Nymphalidae</taxon>
        <taxon>Satyrinae</taxon>
        <taxon>Satyrini</taxon>
        <taxon>Parargina</taxon>
        <taxon>Pararge</taxon>
    </lineage>
</organism>
<evidence type="ECO:0000313" key="2">
    <source>
        <dbReference type="Proteomes" id="UP000838756"/>
    </source>
</evidence>